<dbReference type="InterPro" id="IPR026983">
    <property type="entry name" value="DHC"/>
</dbReference>
<feature type="compositionally biased region" description="Acidic residues" evidence="1">
    <location>
        <begin position="1778"/>
        <end position="1789"/>
    </location>
</feature>
<feature type="compositionally biased region" description="Basic and acidic residues" evidence="1">
    <location>
        <begin position="454"/>
        <end position="466"/>
    </location>
</feature>
<evidence type="ECO:0000259" key="2">
    <source>
        <dbReference type="Pfam" id="PF08393"/>
    </source>
</evidence>
<dbReference type="Proteomes" id="UP001642464">
    <property type="component" value="Unassembled WGS sequence"/>
</dbReference>
<comment type="caution">
    <text evidence="3">The sequence shown here is derived from an EMBL/GenBank/DDBJ whole genome shotgun (WGS) entry which is preliminary data.</text>
</comment>
<evidence type="ECO:0000256" key="1">
    <source>
        <dbReference type="SAM" id="MobiDB-lite"/>
    </source>
</evidence>
<dbReference type="PANTHER" id="PTHR45703:SF36">
    <property type="entry name" value="DYNEIN HEAVY CHAIN, CYTOPLASMIC"/>
    <property type="match status" value="1"/>
</dbReference>
<feature type="region of interest" description="Disordered" evidence="1">
    <location>
        <begin position="1748"/>
        <end position="1791"/>
    </location>
</feature>
<dbReference type="Pfam" id="PF08393">
    <property type="entry name" value="DHC_N2"/>
    <property type="match status" value="1"/>
</dbReference>
<keyword evidence="4" id="KW-1185">Reference proteome</keyword>
<accession>A0ABP0IH75</accession>
<feature type="compositionally biased region" description="Acidic residues" evidence="1">
    <location>
        <begin position="1750"/>
        <end position="1760"/>
    </location>
</feature>
<evidence type="ECO:0000313" key="3">
    <source>
        <dbReference type="EMBL" id="CAK9001939.1"/>
    </source>
</evidence>
<organism evidence="3 4">
    <name type="scientific">Durusdinium trenchii</name>
    <dbReference type="NCBI Taxonomy" id="1381693"/>
    <lineage>
        <taxon>Eukaryota</taxon>
        <taxon>Sar</taxon>
        <taxon>Alveolata</taxon>
        <taxon>Dinophyceae</taxon>
        <taxon>Suessiales</taxon>
        <taxon>Symbiodiniaceae</taxon>
        <taxon>Durusdinium</taxon>
    </lineage>
</organism>
<dbReference type="PANTHER" id="PTHR45703">
    <property type="entry name" value="DYNEIN HEAVY CHAIN"/>
    <property type="match status" value="1"/>
</dbReference>
<evidence type="ECO:0000313" key="4">
    <source>
        <dbReference type="Proteomes" id="UP001642464"/>
    </source>
</evidence>
<reference evidence="3 4" key="1">
    <citation type="submission" date="2024-02" db="EMBL/GenBank/DDBJ databases">
        <authorList>
            <person name="Chen Y."/>
            <person name="Shah S."/>
            <person name="Dougan E. K."/>
            <person name="Thang M."/>
            <person name="Chan C."/>
        </authorList>
    </citation>
    <scope>NUCLEOTIDE SEQUENCE [LARGE SCALE GENOMIC DNA]</scope>
</reference>
<feature type="region of interest" description="Disordered" evidence="1">
    <location>
        <begin position="1804"/>
        <end position="1825"/>
    </location>
</feature>
<feature type="region of interest" description="Disordered" evidence="1">
    <location>
        <begin position="442"/>
        <end position="466"/>
    </location>
</feature>
<name>A0ABP0IH75_9DINO</name>
<gene>
    <name evidence="3" type="ORF">SCF082_LOCUS7121</name>
</gene>
<sequence length="1841" mass="209970">MAAKFWDAREQRERAAVQHDRSDSVLQQELPDSVVLEIAAKEALLQPFEPGKTIVSLRKYAGNGVYTWSRGVVLEVNRELATCLVKEGEKGTPGNEHGLCRWVGWEHVWWSDSENLQEHQARIRELIARERKRISGLLVDPNMQRPEHPVNESALFLSERFRTLCPGVVERIVLAAKPVKRPFTIALFNSLQHRAGRRAKVAPIYLPTPNSPLLWRSLLEEVHREYLETQFAIAVRHQRGEHAHQQETGHRSQLKRGWAGSKSVLDRARDLERRFPIFRVNSIAAMREIRHESAKIVSGTTLLDGSAGKNLEPVSLTAFKRAQSDTLSRNLARLRSKWVVTIYHILLARIMKDPTFKDQKSGPLPKLLRVIKLIVVDALADILLQTIKTLQQTFLQFSSPLFGTEVELRRVSRTEKIREQRRRQLKRQSTFGNASAADWMMSTLGTSPGSQMEPGEKDGVDPEEQRQKALQELEALRRDSEDISQGSLEDQDEFEFVVEPSAEDFILAICTCLGNTVRDLERFPSVDSLVLDDPHVPELMKLDLLERFKGRLCDVFDEIEESFDQAAEPLNKYCLKMTESLQSETAHTSSIEKVAVFRRTARDLLKHKCFGPFRLGFSGLRGQLLEHAQQERDKYEEAAIGRFAKGCDIVEAKYHQERAELTMMTRSAEDLEQLWKRVERVPERVAELEALVQDHVGCHFAELEHHQFCVPEDVWKRRWEVFRLPRKLWGRAQHVRADLESKKRELAATLSDQFVKHRKLLQDHAKTLSVVEAYSDLTRVEENAINSTLLEESIQEAHAKTLELHARAVLFDLGKEFEETLSFSMQLAAKIRPLALLWSTAADIGEIYALWYSTSLLKLETKELLTKAHEVASRDLGEIIRSNSQAAEIKGWIDRKTSAVLSTQRLVECIAAKGLQSFHWVAFSERNGTVLFEPSFETTLSQVLERHDDILEHLDDLEAVAQTASMEFHAENELDEMETRVKRWLAKDDQRAFWEFEVLVQGQLQRLCEMRDSGQVDSLLPRIRIWEEHLQDKFEEQRKQDRQEQAARAEEFLMLRRENPRLCLVTNAAMKEYAESGHDPFKLLPHLYPFYGIPTHKMKKTTLNRNLMSDVVNSETGKTKVGCANLFMGSVVNDIGESIQLVEPCDLSHGFEHCDHVVKATLQAALVKCLEAFKREGFPSVLPSFTSATSAATEKPREPPSFERVLHEAPKQILLLAVRILLSAISRQMLQHSSPEEARPAWRRAMEVWIQAAVCLHRSNPIQNDGTELTRRQLIARDLVFITANQLDLVDMANRELLVEFQMKPRSSDVLIRFSGEDSGTETLQYGFEVVSGKPSPFLVLQSVKWHLQLLKTLGAQGPSLLVQDGAIDGTLSFACDTGYFCFQIHSDNLESIMRAQRGIIETRAWAIVHERSSWQGLCHTSMEPNSILLATCKSKLPEYLTSKLKPLSVCADPDAIRRQCLSRVGLAPPAQRTTPRPSQVNHDHLVNVPESQHLHLYLSRWSDAKDWERRIKSKLRRTGEHSWSGKPSKVIVHDAKSVAERARNPECVSLIEGLQSPGVLALVHWHFVFHDSTFAIQPLIVKQVPTDFSSLSIVLLDPEQRDLVSYLESVPDGAAIHHCNEYGMAANPCLIVCFSDASKLASIEEDFPRVRREAKRFSLQPWWLDRKELSNKAEFDDEHTRSLLAKMFLEHIVRPGVRPTHFVEYVEQVRASLPLEMSKLLEESARHTEALEALGKLERKAKELAALEEREDDEDGNDENDQRASEAALDANGTGDSDSEQDEVEEEGAWATFTREQLLEEIENLHKKAPHHRAELKRVTQRMRSLPELLTESVAKSFTL</sequence>
<feature type="domain" description="Dynein heavy chain linker" evidence="2">
    <location>
        <begin position="826"/>
        <end position="984"/>
    </location>
</feature>
<proteinExistence type="predicted"/>
<protein>
    <submittedName>
        <fullName evidence="3">Axonemal</fullName>
    </submittedName>
</protein>
<dbReference type="EMBL" id="CAXAMM010003988">
    <property type="protein sequence ID" value="CAK9001939.1"/>
    <property type="molecule type" value="Genomic_DNA"/>
</dbReference>
<dbReference type="InterPro" id="IPR013602">
    <property type="entry name" value="Dynein_heavy_linker"/>
</dbReference>